<accession>A0A7K3PL10</accession>
<dbReference type="RefSeq" id="WP_164245200.1">
    <property type="nucleotide sequence ID" value="NZ_JAAGMA010000313.1"/>
</dbReference>
<organism evidence="1 2">
    <name type="scientific">Streptomyces coelicoflavus</name>
    <dbReference type="NCBI Taxonomy" id="285562"/>
    <lineage>
        <taxon>Bacteria</taxon>
        <taxon>Bacillati</taxon>
        <taxon>Actinomycetota</taxon>
        <taxon>Actinomycetes</taxon>
        <taxon>Kitasatosporales</taxon>
        <taxon>Streptomycetaceae</taxon>
        <taxon>Streptomyces</taxon>
    </lineage>
</organism>
<evidence type="ECO:0008006" key="3">
    <source>
        <dbReference type="Google" id="ProtNLM"/>
    </source>
</evidence>
<name>A0A7K3PL10_9ACTN</name>
<gene>
    <name evidence="1" type="ORF">G3I32_12135</name>
</gene>
<evidence type="ECO:0000313" key="1">
    <source>
        <dbReference type="EMBL" id="NEB09605.1"/>
    </source>
</evidence>
<reference evidence="1 2" key="1">
    <citation type="submission" date="2020-01" db="EMBL/GenBank/DDBJ databases">
        <title>Insect and environment-associated Actinomycetes.</title>
        <authorList>
            <person name="Currrie C."/>
            <person name="Chevrette M."/>
            <person name="Carlson C."/>
            <person name="Stubbendieck R."/>
            <person name="Wendt-Pienkowski E."/>
        </authorList>
    </citation>
    <scope>NUCLEOTIDE SEQUENCE [LARGE SCALE GENOMIC DNA]</scope>
    <source>
        <strain evidence="1 2">SID14163</strain>
    </source>
</reference>
<protein>
    <recommendedName>
        <fullName evidence="3">HEAT repeat domain-containing protein</fullName>
    </recommendedName>
</protein>
<dbReference type="EMBL" id="JAAGMA010000313">
    <property type="protein sequence ID" value="NEB09605.1"/>
    <property type="molecule type" value="Genomic_DNA"/>
</dbReference>
<proteinExistence type="predicted"/>
<dbReference type="Proteomes" id="UP000470446">
    <property type="component" value="Unassembled WGS sequence"/>
</dbReference>
<sequence length="165" mass="18273">MSPERDALAMEEWRALVVAEQEVARCRAEVNRLPSREELLTKALSSSSAWDRSAALDFLYLFPEDIPNLLDLLVDLSLSTGWALPAREVIRAARKEIDPSKLARVALECLSDSEVEGYLRLADILAEVQAWEALSAVIGKAAENGDPEIREISRSLTESHGDMLP</sequence>
<dbReference type="AlphaFoldDB" id="A0A7K3PL10"/>
<comment type="caution">
    <text evidence="1">The sequence shown here is derived from an EMBL/GenBank/DDBJ whole genome shotgun (WGS) entry which is preliminary data.</text>
</comment>
<evidence type="ECO:0000313" key="2">
    <source>
        <dbReference type="Proteomes" id="UP000470446"/>
    </source>
</evidence>